<name>A0A9E4N159_9GAMM</name>
<evidence type="ECO:0000313" key="2">
    <source>
        <dbReference type="Proteomes" id="UP000886687"/>
    </source>
</evidence>
<dbReference type="EMBL" id="JAEPDI010000006">
    <property type="protein sequence ID" value="MCG7939470.1"/>
    <property type="molecule type" value="Genomic_DNA"/>
</dbReference>
<evidence type="ECO:0000313" key="1">
    <source>
        <dbReference type="EMBL" id="MCG7939470.1"/>
    </source>
</evidence>
<organism evidence="1 2">
    <name type="scientific">Candidatus Thiodiazotropha lotti</name>
    <dbReference type="NCBI Taxonomy" id="2792787"/>
    <lineage>
        <taxon>Bacteria</taxon>
        <taxon>Pseudomonadati</taxon>
        <taxon>Pseudomonadota</taxon>
        <taxon>Gammaproteobacteria</taxon>
        <taxon>Chromatiales</taxon>
        <taxon>Sedimenticolaceae</taxon>
        <taxon>Candidatus Thiodiazotropha</taxon>
    </lineage>
</organism>
<comment type="caution">
    <text evidence="1">The sequence shown here is derived from an EMBL/GenBank/DDBJ whole genome shotgun (WGS) entry which is preliminary data.</text>
</comment>
<dbReference type="Proteomes" id="UP000886687">
    <property type="component" value="Unassembled WGS sequence"/>
</dbReference>
<gene>
    <name evidence="1" type="ORF">JAZ04_11535</name>
</gene>
<reference evidence="1" key="1">
    <citation type="journal article" date="2021" name="Proc. Natl. Acad. Sci. U.S.A.">
        <title>Global biogeography of chemosynthetic symbionts reveals both localized and globally distributed symbiont groups. .</title>
        <authorList>
            <person name="Osvatic J.T."/>
            <person name="Wilkins L.G.E."/>
            <person name="Leibrecht L."/>
            <person name="Leray M."/>
            <person name="Zauner S."/>
            <person name="Polzin J."/>
            <person name="Camacho Y."/>
            <person name="Gros O."/>
            <person name="van Gils J.A."/>
            <person name="Eisen J.A."/>
            <person name="Petersen J.M."/>
            <person name="Yuen B."/>
        </authorList>
    </citation>
    <scope>NUCLEOTIDE SEQUENCE</scope>
    <source>
        <strain evidence="1">MAGL173</strain>
    </source>
</reference>
<dbReference type="AlphaFoldDB" id="A0A9E4N159"/>
<protein>
    <submittedName>
        <fullName evidence="1">Uncharacterized protein</fullName>
    </submittedName>
</protein>
<accession>A0A9E4N159</accession>
<proteinExistence type="predicted"/>
<sequence>MSKDSGDLPDAVDINVHMFNINFSDVMTAGIVTNFGGSARWNTVNKYKYWYREEIGTCCE</sequence>